<reference evidence="1" key="1">
    <citation type="submission" date="2022-08" db="EMBL/GenBank/DDBJ databases">
        <title>Alicyclobacillus fastidiosus DSM 17978, complete genome.</title>
        <authorList>
            <person name="Wang Q."/>
            <person name="Cai R."/>
            <person name="Wang Z."/>
        </authorList>
    </citation>
    <scope>NUCLEOTIDE SEQUENCE</scope>
    <source>
        <strain evidence="1">DSM 17978</strain>
    </source>
</reference>
<organism evidence="1 2">
    <name type="scientific">Alicyclobacillus fastidiosus</name>
    <dbReference type="NCBI Taxonomy" id="392011"/>
    <lineage>
        <taxon>Bacteria</taxon>
        <taxon>Bacillati</taxon>
        <taxon>Bacillota</taxon>
        <taxon>Bacilli</taxon>
        <taxon>Bacillales</taxon>
        <taxon>Alicyclobacillaceae</taxon>
        <taxon>Alicyclobacillus</taxon>
    </lineage>
</organism>
<protein>
    <submittedName>
        <fullName evidence="1">Uncharacterized protein</fullName>
    </submittedName>
</protein>
<keyword evidence="2" id="KW-1185">Reference proteome</keyword>
<dbReference type="SUPFAM" id="SSF56524">
    <property type="entry name" value="Oxidoreductase molybdopterin-binding domain"/>
    <property type="match status" value="1"/>
</dbReference>
<evidence type="ECO:0000313" key="1">
    <source>
        <dbReference type="EMBL" id="WAH43362.1"/>
    </source>
</evidence>
<dbReference type="Proteomes" id="UP001164761">
    <property type="component" value="Chromosome"/>
</dbReference>
<gene>
    <name evidence="1" type="ORF">NZD89_08220</name>
</gene>
<dbReference type="InterPro" id="IPR036374">
    <property type="entry name" value="OxRdtase_Mopterin-bd_sf"/>
</dbReference>
<accession>A0ABY6ZKG8</accession>
<dbReference type="EMBL" id="CP104067">
    <property type="protein sequence ID" value="WAH43362.1"/>
    <property type="molecule type" value="Genomic_DNA"/>
</dbReference>
<dbReference type="RefSeq" id="WP_268007246.1">
    <property type="nucleotide sequence ID" value="NZ_BSUT01000001.1"/>
</dbReference>
<evidence type="ECO:0000313" key="2">
    <source>
        <dbReference type="Proteomes" id="UP001164761"/>
    </source>
</evidence>
<sequence length="79" mass="9374">MRDIHLVPNSYYPSENLEFPMMADTPTVTPNLLFYVRNHFEYPNVDMNTWHLTIEGSVSRSLTGWAIMRRKLYCTLTLY</sequence>
<proteinExistence type="predicted"/>
<dbReference type="Gene3D" id="3.90.420.10">
    <property type="entry name" value="Oxidoreductase, molybdopterin-binding domain"/>
    <property type="match status" value="1"/>
</dbReference>
<name>A0ABY6ZKG8_9BACL</name>